<dbReference type="PROSITE" id="PS00905">
    <property type="entry name" value="GTP1_OBG"/>
    <property type="match status" value="1"/>
</dbReference>
<proteinExistence type="predicted"/>
<evidence type="ECO:0000256" key="4">
    <source>
        <dbReference type="SAM" id="MobiDB-lite"/>
    </source>
</evidence>
<dbReference type="PROSITE" id="PS51710">
    <property type="entry name" value="G_OBG"/>
    <property type="match status" value="1"/>
</dbReference>
<dbReference type="PRINTS" id="PR00326">
    <property type="entry name" value="GTP1OBG"/>
</dbReference>
<dbReference type="InterPro" id="IPR027417">
    <property type="entry name" value="P-loop_NTPase"/>
</dbReference>
<dbReference type="GO" id="GO:0042254">
    <property type="term" value="P:ribosome biogenesis"/>
    <property type="evidence" value="ECO:0007669"/>
    <property type="project" value="UniProtKB-UniRule"/>
</dbReference>
<dbReference type="GO" id="GO:0005525">
    <property type="term" value="F:GTP binding"/>
    <property type="evidence" value="ECO:0007669"/>
    <property type="project" value="UniProtKB-KW"/>
</dbReference>
<dbReference type="GO" id="GO:0003924">
    <property type="term" value="F:GTPase activity"/>
    <property type="evidence" value="ECO:0007669"/>
    <property type="project" value="InterPro"/>
</dbReference>
<dbReference type="PANTHER" id="PTHR11702:SF31">
    <property type="entry name" value="MITOCHONDRIAL RIBOSOME-ASSOCIATED GTPASE 2"/>
    <property type="match status" value="1"/>
</dbReference>
<organism evidence="7">
    <name type="scientific">candidate division WOR-3 bacterium</name>
    <dbReference type="NCBI Taxonomy" id="2052148"/>
    <lineage>
        <taxon>Bacteria</taxon>
        <taxon>Bacteria division WOR-3</taxon>
    </lineage>
</organism>
<feature type="compositionally biased region" description="Polar residues" evidence="4">
    <location>
        <begin position="1"/>
        <end position="12"/>
    </location>
</feature>
<feature type="region of interest" description="Disordered" evidence="4">
    <location>
        <begin position="1"/>
        <end position="20"/>
    </location>
</feature>
<feature type="domain" description="Obg" evidence="6">
    <location>
        <begin position="1"/>
        <end position="34"/>
    </location>
</feature>
<keyword evidence="3" id="KW-0342">GTP-binding</keyword>
<keyword evidence="1" id="KW-0547">Nucleotide-binding</keyword>
<dbReference type="InterPro" id="IPR031167">
    <property type="entry name" value="G_OBG"/>
</dbReference>
<protein>
    <recommendedName>
        <fullName evidence="8">GTPase ObgE</fullName>
    </recommendedName>
</protein>
<gene>
    <name evidence="7" type="ORF">ENN51_07150</name>
</gene>
<evidence type="ECO:0000259" key="5">
    <source>
        <dbReference type="PROSITE" id="PS51710"/>
    </source>
</evidence>
<feature type="non-terminal residue" evidence="7">
    <location>
        <position position="1"/>
    </location>
</feature>
<accession>A0A7V0XFQ0</accession>
<evidence type="ECO:0000313" key="7">
    <source>
        <dbReference type="EMBL" id="HDR00040.1"/>
    </source>
</evidence>
<dbReference type="AlphaFoldDB" id="A0A7V0XFQ0"/>
<dbReference type="CDD" id="cd01898">
    <property type="entry name" value="Obg"/>
    <property type="match status" value="1"/>
</dbReference>
<dbReference type="InterPro" id="IPR006073">
    <property type="entry name" value="GTP-bd"/>
</dbReference>
<dbReference type="InterPro" id="IPR006169">
    <property type="entry name" value="GTP1_OBG_dom"/>
</dbReference>
<dbReference type="Proteomes" id="UP000885672">
    <property type="component" value="Unassembled WGS sequence"/>
</dbReference>
<dbReference type="Gene3D" id="3.40.50.300">
    <property type="entry name" value="P-loop containing nucleotide triphosphate hydrolases"/>
    <property type="match status" value="1"/>
</dbReference>
<dbReference type="EMBL" id="DSBX01000265">
    <property type="protein sequence ID" value="HDR00040.1"/>
    <property type="molecule type" value="Genomic_DNA"/>
</dbReference>
<reference evidence="7" key="1">
    <citation type="journal article" date="2020" name="mSystems">
        <title>Genome- and Community-Level Interaction Insights into Carbon Utilization and Element Cycling Functions of Hydrothermarchaeota in Hydrothermal Sediment.</title>
        <authorList>
            <person name="Zhou Z."/>
            <person name="Liu Y."/>
            <person name="Xu W."/>
            <person name="Pan J."/>
            <person name="Luo Z.H."/>
            <person name="Li M."/>
        </authorList>
    </citation>
    <scope>NUCLEOTIDE SEQUENCE [LARGE SCALE GENOMIC DNA]</scope>
    <source>
        <strain evidence="7">SpSt-1182</strain>
    </source>
</reference>
<name>A0A7V0XFQ0_UNCW3</name>
<evidence type="ECO:0008006" key="8">
    <source>
        <dbReference type="Google" id="ProtNLM"/>
    </source>
</evidence>
<sequence length="196" mass="21322">GNARFATSTNQAPRRADPGGEAVERELRLVLRLVADVGFVGLPNAGKSTLLSALTSASPKVAAYPFTTLSPNLGVMSARDLRYTVADMPGIIEGAHEGRGLGLRFLRHIERTRLLVFVIDLAAGRPEEDYRLLCDEIRQYDETILSRPRIVALNKLDLLAAPPAKPDFDTPAVLISALDRTGVGTLKDLLDRLLPR</sequence>
<evidence type="ECO:0000256" key="3">
    <source>
        <dbReference type="ARBA" id="ARBA00023134"/>
    </source>
</evidence>
<dbReference type="InterPro" id="IPR006074">
    <property type="entry name" value="GTP1-OBG_CS"/>
</dbReference>
<feature type="domain" description="OBG-type G" evidence="5">
    <location>
        <begin position="35"/>
        <end position="195"/>
    </location>
</feature>
<comment type="caution">
    <text evidence="7">The sequence shown here is derived from an EMBL/GenBank/DDBJ whole genome shotgun (WGS) entry which is preliminary data.</text>
</comment>
<dbReference type="PANTHER" id="PTHR11702">
    <property type="entry name" value="DEVELOPMENTALLY REGULATED GTP-BINDING PROTEIN-RELATED"/>
    <property type="match status" value="1"/>
</dbReference>
<evidence type="ECO:0000256" key="2">
    <source>
        <dbReference type="ARBA" id="ARBA00022842"/>
    </source>
</evidence>
<dbReference type="SUPFAM" id="SSF52540">
    <property type="entry name" value="P-loop containing nucleoside triphosphate hydrolases"/>
    <property type="match status" value="1"/>
</dbReference>
<keyword evidence="2" id="KW-0460">Magnesium</keyword>
<evidence type="ECO:0000256" key="1">
    <source>
        <dbReference type="ARBA" id="ARBA00022741"/>
    </source>
</evidence>
<evidence type="ECO:0000259" key="6">
    <source>
        <dbReference type="PROSITE" id="PS51883"/>
    </source>
</evidence>
<dbReference type="Pfam" id="PF01926">
    <property type="entry name" value="MMR_HSR1"/>
    <property type="match status" value="1"/>
</dbReference>
<dbReference type="PROSITE" id="PS51883">
    <property type="entry name" value="OBG"/>
    <property type="match status" value="1"/>
</dbReference>
<dbReference type="InterPro" id="IPR045086">
    <property type="entry name" value="OBG_GTPase"/>
</dbReference>